<keyword evidence="3" id="KW-1185">Reference proteome</keyword>
<dbReference type="AlphaFoldDB" id="A0A1T4UV92"/>
<dbReference type="Proteomes" id="UP000190162">
    <property type="component" value="Unassembled WGS sequence"/>
</dbReference>
<dbReference type="EMBL" id="FUXU01000032">
    <property type="protein sequence ID" value="SKA56623.1"/>
    <property type="molecule type" value="Genomic_DNA"/>
</dbReference>
<evidence type="ECO:0000313" key="2">
    <source>
        <dbReference type="EMBL" id="SKA56623.1"/>
    </source>
</evidence>
<name>A0A1T4UV92_9GAMM</name>
<evidence type="ECO:0000256" key="1">
    <source>
        <dbReference type="SAM" id="Coils"/>
    </source>
</evidence>
<dbReference type="Gene3D" id="3.30.420.240">
    <property type="match status" value="1"/>
</dbReference>
<organism evidence="2 3">
    <name type="scientific">Enterovibrio nigricans DSM 22720</name>
    <dbReference type="NCBI Taxonomy" id="1121868"/>
    <lineage>
        <taxon>Bacteria</taxon>
        <taxon>Pseudomonadati</taxon>
        <taxon>Pseudomonadota</taxon>
        <taxon>Gammaproteobacteria</taxon>
        <taxon>Vibrionales</taxon>
        <taxon>Vibrionaceae</taxon>
        <taxon>Enterovibrio</taxon>
    </lineage>
</organism>
<feature type="coiled-coil region" evidence="1">
    <location>
        <begin position="14"/>
        <end position="59"/>
    </location>
</feature>
<gene>
    <name evidence="2" type="ORF">SAMN02745132_02603</name>
</gene>
<dbReference type="NCBIfam" id="TIGR01630">
    <property type="entry name" value="psiM2_ORF9"/>
    <property type="match status" value="1"/>
</dbReference>
<protein>
    <submittedName>
        <fullName evidence="2">Phage uncharacterized protein (Putative large terminase), C-terminal domain-containing protein</fullName>
    </submittedName>
</protein>
<reference evidence="3" key="1">
    <citation type="submission" date="2017-02" db="EMBL/GenBank/DDBJ databases">
        <authorList>
            <person name="Varghese N."/>
            <person name="Submissions S."/>
        </authorList>
    </citation>
    <scope>NUCLEOTIDE SEQUENCE [LARGE SCALE GENOMIC DNA]</scope>
    <source>
        <strain evidence="3">DSM 22720</strain>
    </source>
</reference>
<dbReference type="InterPro" id="IPR006517">
    <property type="entry name" value="Phage_terminase_lsu-like_C"/>
</dbReference>
<dbReference type="InterPro" id="IPR027417">
    <property type="entry name" value="P-loop_NTPase"/>
</dbReference>
<dbReference type="Gene3D" id="3.40.50.300">
    <property type="entry name" value="P-loop containing nucleotide triphosphate hydrolases"/>
    <property type="match status" value="1"/>
</dbReference>
<keyword evidence="1" id="KW-0175">Coiled coil</keyword>
<proteinExistence type="predicted"/>
<accession>A0A1T4UV92</accession>
<sequence length="574" mass="65269">MMSDEFDLFGDTSIADLENIKTDTELAIDEKKQAIKSQRASQQLSKEEVREERARLRRRKKAKSNFAYFCKTYMSEAFSLDFSEYQLALTRLASDRMLSPKDEFTLKELIDPIDHGFIVQPISGKYEGVLDIEPRDHGKTTRNTQAMPLWLALNYPKSFIVICGASSTSAEDMMDAVKQDLEDNDLLINDYGIQKVHGNKWAQRKILLPNGSAIACVGRDQPLRGIKNKYQRPTHIICDDLLLDTEVDNPRLRNKAEKWFNRVVLNLGKGALTIVANTILHPDDLPSRLLKRIEAGVLPNWVGFRFSAITPSGRPLFPTRWSLQDLEHKRMTVGAAWWTEWMNRPISDDEADFKSEWLHHYKLHDLDLRDCDIGMAVDSATGLMKGDYSAIAVVARNRITMVDHVLFCNGWKESDLQFARRIVDIYMKYHPTFIEFEDVAFQKIYKKEVLRYAKSRNVRLPIRGFKGGNKEMRIKSLSSEVENGGIQFLESQTLLKQQLLEFPRGHDDLPDALEMCISGFGGSSFIGGATPIREVVRSAAQKLSRLGGGARGRILRQAIADALFPKRPWVLGAA</sequence>
<evidence type="ECO:0000313" key="3">
    <source>
        <dbReference type="Proteomes" id="UP000190162"/>
    </source>
</evidence>